<dbReference type="Proteomes" id="UP000054653">
    <property type="component" value="Unassembled WGS sequence"/>
</dbReference>
<accession>A0A0V1CKQ8</accession>
<name>A0A0V1CKQ8_TRIBR</name>
<dbReference type="AlphaFoldDB" id="A0A0V1CKQ8"/>
<keyword evidence="2" id="KW-1185">Reference proteome</keyword>
<organism evidence="1 2">
    <name type="scientific">Trichinella britovi</name>
    <name type="common">Parasitic roundworm</name>
    <dbReference type="NCBI Taxonomy" id="45882"/>
    <lineage>
        <taxon>Eukaryota</taxon>
        <taxon>Metazoa</taxon>
        <taxon>Ecdysozoa</taxon>
        <taxon>Nematoda</taxon>
        <taxon>Enoplea</taxon>
        <taxon>Dorylaimia</taxon>
        <taxon>Trichinellida</taxon>
        <taxon>Trichinellidae</taxon>
        <taxon>Trichinella</taxon>
    </lineage>
</organism>
<evidence type="ECO:0000313" key="2">
    <source>
        <dbReference type="Proteomes" id="UP000054653"/>
    </source>
</evidence>
<reference evidence="1 2" key="1">
    <citation type="submission" date="2015-01" db="EMBL/GenBank/DDBJ databases">
        <title>Evolution of Trichinella species and genotypes.</title>
        <authorList>
            <person name="Korhonen P.K."/>
            <person name="Edoardo P."/>
            <person name="Giuseppe L.R."/>
            <person name="Gasser R.B."/>
        </authorList>
    </citation>
    <scope>NUCLEOTIDE SEQUENCE [LARGE SCALE GENOMIC DNA]</scope>
    <source>
        <strain evidence="1">ISS120</strain>
    </source>
</reference>
<dbReference type="OrthoDB" id="5912747at2759"/>
<protein>
    <submittedName>
        <fullName evidence="1">Uncharacterized protein</fullName>
    </submittedName>
</protein>
<evidence type="ECO:0000313" key="1">
    <source>
        <dbReference type="EMBL" id="KRY49871.1"/>
    </source>
</evidence>
<gene>
    <name evidence="1" type="ORF">T03_8137</name>
</gene>
<proteinExistence type="predicted"/>
<dbReference type="EMBL" id="JYDI01000164">
    <property type="protein sequence ID" value="KRY49871.1"/>
    <property type="molecule type" value="Genomic_DNA"/>
</dbReference>
<comment type="caution">
    <text evidence="1">The sequence shown here is derived from an EMBL/GenBank/DDBJ whole genome shotgun (WGS) entry which is preliminary data.</text>
</comment>
<sequence>MLFSSLTKYDDIVQVNQAVRAHQASQGCLHEPLKGVRCDAKFKGHHFELVQPKGGGEGRLLPVLFFDLNLPISTCQV</sequence>